<name>A0A0M0BLI3_9ARCH</name>
<feature type="coiled-coil region" evidence="1">
    <location>
        <begin position="151"/>
        <end position="216"/>
    </location>
</feature>
<dbReference type="Proteomes" id="UP000037210">
    <property type="component" value="Unassembled WGS sequence"/>
</dbReference>
<sequence length="318" mass="36016">MRCYGMEEETVICGNCGREVPKTLYCIYCGSALFKMERETARPTPAPTRTIEQELVLIQREPAVVEAPEAGVAPPSGPRAGRRPSMEFAIDPDIDDLMGQLKNNYVWKVKLCGVLCDDGVSEEIFTRLFDEYVNKINQLSQIRNEKIAYYRGDLEKRRAELEEVEKKLEELNVRVAVGQISSGELTAQTPELEEKIDRLTSETSKLEAHLARLNDLMRGTPPKEIHDLEKTAKRGLDALDQLVTGGRVSSGLGNELRRDLDVALNMFDGIIGDKKQEEKELRDELSTLETRYKVGEINISEFEGQKRRINEALENIWV</sequence>
<accession>A0A0M0BLI3</accession>
<reference evidence="2 3" key="1">
    <citation type="submission" date="2015-06" db="EMBL/GenBank/DDBJ databases">
        <title>New insights into the roles of widespread benthic archaea in carbon and nitrogen cycling.</title>
        <authorList>
            <person name="Lazar C.S."/>
            <person name="Baker B.J."/>
            <person name="Seitz K.W."/>
            <person name="Hyde A.S."/>
            <person name="Dick G.J."/>
            <person name="Hinrichs K.-U."/>
            <person name="Teske A.P."/>
        </authorList>
    </citation>
    <scope>NUCLEOTIDE SEQUENCE [LARGE SCALE GENOMIC DNA]</scope>
    <source>
        <strain evidence="2">DG-45</strain>
    </source>
</reference>
<protein>
    <submittedName>
        <fullName evidence="2">Uncharacterized protein</fullName>
    </submittedName>
</protein>
<dbReference type="EMBL" id="LFWZ01000073">
    <property type="protein sequence ID" value="KON29205.1"/>
    <property type="molecule type" value="Genomic_DNA"/>
</dbReference>
<dbReference type="AlphaFoldDB" id="A0A0M0BLI3"/>
<organism evidence="2 3">
    <name type="scientific">miscellaneous Crenarchaeota group-15 archaeon DG-45</name>
    <dbReference type="NCBI Taxonomy" id="1685127"/>
    <lineage>
        <taxon>Archaea</taxon>
        <taxon>Candidatus Bathyarchaeota</taxon>
        <taxon>MCG-15</taxon>
    </lineage>
</organism>
<keyword evidence="1" id="KW-0175">Coiled coil</keyword>
<evidence type="ECO:0000256" key="1">
    <source>
        <dbReference type="SAM" id="Coils"/>
    </source>
</evidence>
<dbReference type="SUPFAM" id="SSF90257">
    <property type="entry name" value="Myosin rod fragments"/>
    <property type="match status" value="1"/>
</dbReference>
<comment type="caution">
    <text evidence="2">The sequence shown here is derived from an EMBL/GenBank/DDBJ whole genome shotgun (WGS) entry which is preliminary data.</text>
</comment>
<evidence type="ECO:0000313" key="2">
    <source>
        <dbReference type="EMBL" id="KON29205.1"/>
    </source>
</evidence>
<evidence type="ECO:0000313" key="3">
    <source>
        <dbReference type="Proteomes" id="UP000037210"/>
    </source>
</evidence>
<proteinExistence type="predicted"/>
<gene>
    <name evidence="2" type="ORF">AC482_07165</name>
</gene>